<proteinExistence type="predicted"/>
<dbReference type="AlphaFoldDB" id="A0A2L1GPL3"/>
<evidence type="ECO:0008006" key="4">
    <source>
        <dbReference type="Google" id="ProtNLM"/>
    </source>
</evidence>
<keyword evidence="1" id="KW-1133">Transmembrane helix</keyword>
<dbReference type="Pfam" id="PF12836">
    <property type="entry name" value="HHH_3"/>
    <property type="match status" value="1"/>
</dbReference>
<evidence type="ECO:0000313" key="3">
    <source>
        <dbReference type="Proteomes" id="UP000239867"/>
    </source>
</evidence>
<dbReference type="GO" id="GO:0015627">
    <property type="term" value="C:type II protein secretion system complex"/>
    <property type="evidence" value="ECO:0007669"/>
    <property type="project" value="TreeGrafter"/>
</dbReference>
<sequence length="141" mass="15030">MNSRACCRDQPPEAEEGPIIRNWRQRGFWLILFVLLILGSDLLPGKDVRNDLLQPQIVPAGGLQVCAAPPAYAAFYNQPLDINLASTQELALLPGIGPVLAGRIVAAREANGPFASPEALLQVAGIGSQTLAALKPHICTQ</sequence>
<dbReference type="PANTHER" id="PTHR21180:SF32">
    <property type="entry name" value="ENDONUCLEASE_EXONUCLEASE_PHOSPHATASE FAMILY DOMAIN-CONTAINING PROTEIN 1"/>
    <property type="match status" value="1"/>
</dbReference>
<dbReference type="Gene3D" id="1.10.150.320">
    <property type="entry name" value="Photosystem II 12 kDa extrinsic protein"/>
    <property type="match status" value="1"/>
</dbReference>
<dbReference type="Proteomes" id="UP000239867">
    <property type="component" value="Chromosome"/>
</dbReference>
<dbReference type="RefSeq" id="WP_104936869.1">
    <property type="nucleotide sequence ID" value="NZ_CP021255.1"/>
</dbReference>
<keyword evidence="1" id="KW-0472">Membrane</keyword>
<evidence type="ECO:0000256" key="1">
    <source>
        <dbReference type="SAM" id="Phobius"/>
    </source>
</evidence>
<keyword evidence="1" id="KW-0812">Transmembrane</keyword>
<feature type="transmembrane region" description="Helical" evidence="1">
    <location>
        <begin position="27"/>
        <end position="44"/>
    </location>
</feature>
<dbReference type="PANTHER" id="PTHR21180">
    <property type="entry name" value="ENDONUCLEASE/EXONUCLEASE/PHOSPHATASE FAMILY DOMAIN-CONTAINING PROTEIN 1"/>
    <property type="match status" value="1"/>
</dbReference>
<reference evidence="2 3" key="1">
    <citation type="journal article" date="2018" name="MBio">
        <title>Insights into the evolution of host association through the isolation and characterization of a novel human periodontal pathobiont, Desulfobulbus oralis.</title>
        <authorList>
            <person name="Cross K.L."/>
            <person name="Chirania P."/>
            <person name="Xiong W."/>
            <person name="Beall C.J."/>
            <person name="Elkins J.G."/>
            <person name="Giannone R.J."/>
            <person name="Griffen A.L."/>
            <person name="Guss A.M."/>
            <person name="Hettich R.L."/>
            <person name="Joshi S.S."/>
            <person name="Mokrzan E.M."/>
            <person name="Martin R.K."/>
            <person name="Zhulin I.B."/>
            <person name="Leys E.J."/>
            <person name="Podar M."/>
        </authorList>
    </citation>
    <scope>NUCLEOTIDE SEQUENCE [LARGE SCALE GENOMIC DNA]</scope>
    <source>
        <strain evidence="2 3">ORNL</strain>
    </source>
</reference>
<dbReference type="KEGG" id="deo:CAY53_09190"/>
<organism evidence="2 3">
    <name type="scientific">Desulfobulbus oralis</name>
    <dbReference type="NCBI Taxonomy" id="1986146"/>
    <lineage>
        <taxon>Bacteria</taxon>
        <taxon>Pseudomonadati</taxon>
        <taxon>Thermodesulfobacteriota</taxon>
        <taxon>Desulfobulbia</taxon>
        <taxon>Desulfobulbales</taxon>
        <taxon>Desulfobulbaceae</taxon>
        <taxon>Desulfobulbus</taxon>
    </lineage>
</organism>
<evidence type="ECO:0000313" key="2">
    <source>
        <dbReference type="EMBL" id="AVD71623.1"/>
    </source>
</evidence>
<dbReference type="InterPro" id="IPR010994">
    <property type="entry name" value="RuvA_2-like"/>
</dbReference>
<dbReference type="InterPro" id="IPR051675">
    <property type="entry name" value="Endo/Exo/Phosphatase_dom_1"/>
</dbReference>
<dbReference type="OrthoDB" id="5296317at2"/>
<gene>
    <name evidence="2" type="ORF">CAY53_09190</name>
</gene>
<keyword evidence="3" id="KW-1185">Reference proteome</keyword>
<dbReference type="SUPFAM" id="SSF47781">
    <property type="entry name" value="RuvA domain 2-like"/>
    <property type="match status" value="1"/>
</dbReference>
<protein>
    <recommendedName>
        <fullName evidence="4">Competence protein ComEA</fullName>
    </recommendedName>
</protein>
<dbReference type="GO" id="GO:0015628">
    <property type="term" value="P:protein secretion by the type II secretion system"/>
    <property type="evidence" value="ECO:0007669"/>
    <property type="project" value="TreeGrafter"/>
</dbReference>
<accession>A0A2L1GPL3</accession>
<name>A0A2L1GPL3_9BACT</name>
<dbReference type="EMBL" id="CP021255">
    <property type="protein sequence ID" value="AVD71623.1"/>
    <property type="molecule type" value="Genomic_DNA"/>
</dbReference>